<feature type="chain" id="PRO_5040361895" description="Secreted protein" evidence="1">
    <location>
        <begin position="24"/>
        <end position="104"/>
    </location>
</feature>
<accession>A0A9P9BMF9</accession>
<reference evidence="2" key="1">
    <citation type="journal article" date="2021" name="Nat. Commun.">
        <title>Genetic determinants of endophytism in the Arabidopsis root mycobiome.</title>
        <authorList>
            <person name="Mesny F."/>
            <person name="Miyauchi S."/>
            <person name="Thiergart T."/>
            <person name="Pickel B."/>
            <person name="Atanasova L."/>
            <person name="Karlsson M."/>
            <person name="Huettel B."/>
            <person name="Barry K.W."/>
            <person name="Haridas S."/>
            <person name="Chen C."/>
            <person name="Bauer D."/>
            <person name="Andreopoulos W."/>
            <person name="Pangilinan J."/>
            <person name="LaButti K."/>
            <person name="Riley R."/>
            <person name="Lipzen A."/>
            <person name="Clum A."/>
            <person name="Drula E."/>
            <person name="Henrissat B."/>
            <person name="Kohler A."/>
            <person name="Grigoriev I.V."/>
            <person name="Martin F.M."/>
            <person name="Hacquard S."/>
        </authorList>
    </citation>
    <scope>NUCLEOTIDE SEQUENCE</scope>
    <source>
        <strain evidence="2">MPI-CAGE-CH-0230</strain>
    </source>
</reference>
<dbReference type="AlphaFoldDB" id="A0A9P9BMF9"/>
<evidence type="ECO:0000313" key="3">
    <source>
        <dbReference type="Proteomes" id="UP000756346"/>
    </source>
</evidence>
<feature type="signal peptide" evidence="1">
    <location>
        <begin position="1"/>
        <end position="23"/>
    </location>
</feature>
<proteinExistence type="predicted"/>
<evidence type="ECO:0008006" key="4">
    <source>
        <dbReference type="Google" id="ProtNLM"/>
    </source>
</evidence>
<gene>
    <name evidence="2" type="ORF">B0I36DRAFT_326032</name>
</gene>
<dbReference type="Proteomes" id="UP000756346">
    <property type="component" value="Unassembled WGS sequence"/>
</dbReference>
<protein>
    <recommendedName>
        <fullName evidence="4">Secreted protein</fullName>
    </recommendedName>
</protein>
<sequence>MHAFWSVVQTCTWVALMCNHLRATPPWPMSSWLMTRPRSISSHARNGSPASGLSPFYITYGRHWLAARLGALESHWKTLFPLLPPTLSWPAAAQTPQQRERGWR</sequence>
<keyword evidence="1" id="KW-0732">Signal</keyword>
<organism evidence="2 3">
    <name type="scientific">Microdochium trichocladiopsis</name>
    <dbReference type="NCBI Taxonomy" id="1682393"/>
    <lineage>
        <taxon>Eukaryota</taxon>
        <taxon>Fungi</taxon>
        <taxon>Dikarya</taxon>
        <taxon>Ascomycota</taxon>
        <taxon>Pezizomycotina</taxon>
        <taxon>Sordariomycetes</taxon>
        <taxon>Xylariomycetidae</taxon>
        <taxon>Xylariales</taxon>
        <taxon>Microdochiaceae</taxon>
        <taxon>Microdochium</taxon>
    </lineage>
</organism>
<evidence type="ECO:0000313" key="2">
    <source>
        <dbReference type="EMBL" id="KAH7029573.1"/>
    </source>
</evidence>
<keyword evidence="3" id="KW-1185">Reference proteome</keyword>
<evidence type="ECO:0000256" key="1">
    <source>
        <dbReference type="SAM" id="SignalP"/>
    </source>
</evidence>
<dbReference type="EMBL" id="JAGTJQ010000006">
    <property type="protein sequence ID" value="KAH7029573.1"/>
    <property type="molecule type" value="Genomic_DNA"/>
</dbReference>
<comment type="caution">
    <text evidence="2">The sequence shown here is derived from an EMBL/GenBank/DDBJ whole genome shotgun (WGS) entry which is preliminary data.</text>
</comment>
<dbReference type="RefSeq" id="XP_046011861.1">
    <property type="nucleotide sequence ID" value="XM_046154300.1"/>
</dbReference>
<dbReference type="GeneID" id="70183846"/>
<name>A0A9P9BMF9_9PEZI</name>